<dbReference type="Gene3D" id="3.30.1150.10">
    <property type="match status" value="1"/>
</dbReference>
<name>A0ABX7NLK1_9BACT</name>
<evidence type="ECO:0000256" key="1">
    <source>
        <dbReference type="SAM" id="MobiDB-lite"/>
    </source>
</evidence>
<accession>A0ABX7NLK1</accession>
<organism evidence="2 3">
    <name type="scientific">Myxococcus landrumensis</name>
    <dbReference type="NCBI Taxonomy" id="2813577"/>
    <lineage>
        <taxon>Bacteria</taxon>
        <taxon>Pseudomonadati</taxon>
        <taxon>Myxococcota</taxon>
        <taxon>Myxococcia</taxon>
        <taxon>Myxococcales</taxon>
        <taxon>Cystobacterineae</taxon>
        <taxon>Myxococcaceae</taxon>
        <taxon>Myxococcus</taxon>
    </lineage>
</organism>
<dbReference type="Proteomes" id="UP000663090">
    <property type="component" value="Chromosome"/>
</dbReference>
<dbReference type="EMBL" id="CP071091">
    <property type="protein sequence ID" value="QSQ18364.1"/>
    <property type="molecule type" value="Genomic_DNA"/>
</dbReference>
<feature type="region of interest" description="Disordered" evidence="1">
    <location>
        <begin position="45"/>
        <end position="154"/>
    </location>
</feature>
<reference evidence="2 3" key="1">
    <citation type="submission" date="2021-02" db="EMBL/GenBank/DDBJ databases">
        <title>De Novo genome assembly of isolated myxobacteria.</title>
        <authorList>
            <person name="Stevens D.C."/>
        </authorList>
    </citation>
    <scope>NUCLEOTIDE SEQUENCE [LARGE SCALE GENOMIC DNA]</scope>
    <source>
        <strain evidence="2 3">SCHIC003</strain>
    </source>
</reference>
<gene>
    <name evidence="2" type="ORF">JY572_22170</name>
</gene>
<proteinExistence type="predicted"/>
<protein>
    <submittedName>
        <fullName evidence="2">Ferrichrome ABC transporter substrate-binding protein</fullName>
    </submittedName>
</protein>
<sequence length="358" mass="38534">MVAVLVSVLLHGALFFALSRMRVDAPPRQTSSITELELVYMRPPAQAVKPPAPKPEPEEARPSAPSRTPPTRKPERPPSAVAQAPEAPAPSTPSAPERAQGPGEGAPEGQASADAPRAEEAPKLSLVPKGLWGSGEPTGKPFQSGRTLRNDGTVPDAREVARQQAAEAKEKVDGWASDALATARAESGAVHPYFSTLQDRFAKKLVNPPSPDLGVLGSRVKREQVDAIKRFGETGTPFIAEKRDRRLEQRNRMQAAVEAGRAANMFMMDVTAPVLALAAVLEVRQARDGTLLDLKVLEGSGDAKFDEWAVTHLRDALASADPPPESGRGLRDDGLRSRWRLEEYLGNPRVKVVLIGVY</sequence>
<keyword evidence="3" id="KW-1185">Reference proteome</keyword>
<evidence type="ECO:0000313" key="2">
    <source>
        <dbReference type="EMBL" id="QSQ18364.1"/>
    </source>
</evidence>
<evidence type="ECO:0000313" key="3">
    <source>
        <dbReference type="Proteomes" id="UP000663090"/>
    </source>
</evidence>